<dbReference type="PANTHER" id="PTHR11404:SF6">
    <property type="entry name" value="SUPEROXIDE DISMUTASE [MN], MITOCHONDRIAL"/>
    <property type="match status" value="1"/>
</dbReference>
<dbReference type="GO" id="GO:0004784">
    <property type="term" value="F:superoxide dismutase activity"/>
    <property type="evidence" value="ECO:0007669"/>
    <property type="project" value="UniProtKB-EC"/>
</dbReference>
<dbReference type="PANTHER" id="PTHR11404">
    <property type="entry name" value="SUPEROXIDE DISMUTASE 2"/>
    <property type="match status" value="1"/>
</dbReference>
<feature type="binding site" evidence="6">
    <location>
        <position position="200"/>
    </location>
    <ligand>
        <name>Mn(2+)</name>
        <dbReference type="ChEBI" id="CHEBI:29035"/>
    </ligand>
</feature>
<evidence type="ECO:0000259" key="9">
    <source>
        <dbReference type="Pfam" id="PF02777"/>
    </source>
</evidence>
<evidence type="ECO:0000313" key="11">
    <source>
        <dbReference type="Proteomes" id="UP000274922"/>
    </source>
</evidence>
<feature type="binding site" evidence="6">
    <location>
        <position position="69"/>
    </location>
    <ligand>
        <name>Mn(2+)</name>
        <dbReference type="ChEBI" id="CHEBI:29035"/>
    </ligand>
</feature>
<dbReference type="GO" id="GO:0030145">
    <property type="term" value="F:manganese ion binding"/>
    <property type="evidence" value="ECO:0007669"/>
    <property type="project" value="TreeGrafter"/>
</dbReference>
<accession>A0A4P9X132</accession>
<name>A0A4P9X132_9FUNG</name>
<dbReference type="InterPro" id="IPR019833">
    <property type="entry name" value="Mn/Fe_SOD_BS"/>
</dbReference>
<dbReference type="PRINTS" id="PR01703">
    <property type="entry name" value="MNSODISMTASE"/>
</dbReference>
<keyword evidence="11" id="KW-1185">Reference proteome</keyword>
<keyword evidence="2 6" id="KW-0479">Metal-binding</keyword>
<dbReference type="InterPro" id="IPR036324">
    <property type="entry name" value="Mn/Fe_SOD_N_sf"/>
</dbReference>
<dbReference type="Proteomes" id="UP000274922">
    <property type="component" value="Unassembled WGS sequence"/>
</dbReference>
<dbReference type="FunFam" id="3.55.40.20:FF:000004">
    <property type="entry name" value="Superoxide dismutase [Fe]"/>
    <property type="match status" value="1"/>
</dbReference>
<evidence type="ECO:0000256" key="1">
    <source>
        <dbReference type="ARBA" id="ARBA00008714"/>
    </source>
</evidence>
<gene>
    <name evidence="10" type="ORF">CXG81DRAFT_15899</name>
</gene>
<evidence type="ECO:0000256" key="4">
    <source>
        <dbReference type="ARBA" id="ARBA00023002"/>
    </source>
</evidence>
<dbReference type="InterPro" id="IPR001189">
    <property type="entry name" value="Mn/Fe_SOD"/>
</dbReference>
<protein>
    <recommendedName>
        <fullName evidence="7">Superoxide dismutase</fullName>
        <ecNumber evidence="7">1.15.1.1</ecNumber>
    </recommendedName>
</protein>
<sequence>MSTLRSPTVLASAGRAFTGAGALAADARAGARVRAARPHGVRFTASLPALPYAYDALQPYLSESIMTLHHSQHHAAYVKGYNAAKKQMEAALAANDVAAMIGLQEDLRFNGGGHVNHSLFWKNLRPPVEGNAPDGALAQAIDAQYGDLAAFQKRFSQAAAAVKGSGWCWLGFDAAARELAIVTTANQDPLLSHVPLLGVDVWEHAYYLDYKNKRADYLSAIWPVIHWGEVGARYAKAVEA</sequence>
<dbReference type="PIRSF" id="PIRSF000349">
    <property type="entry name" value="SODismutase"/>
    <property type="match status" value="1"/>
</dbReference>
<dbReference type="InterPro" id="IPR019832">
    <property type="entry name" value="Mn/Fe_SOD_C"/>
</dbReference>
<dbReference type="InterPro" id="IPR050265">
    <property type="entry name" value="Fe/Mn_Superoxide_Dismutase"/>
</dbReference>
<organism evidence="10 11">
    <name type="scientific">Caulochytrium protostelioides</name>
    <dbReference type="NCBI Taxonomy" id="1555241"/>
    <lineage>
        <taxon>Eukaryota</taxon>
        <taxon>Fungi</taxon>
        <taxon>Fungi incertae sedis</taxon>
        <taxon>Chytridiomycota</taxon>
        <taxon>Chytridiomycota incertae sedis</taxon>
        <taxon>Chytridiomycetes</taxon>
        <taxon>Caulochytriales</taxon>
        <taxon>Caulochytriaceae</taxon>
        <taxon>Caulochytrium</taxon>
    </lineage>
</organism>
<dbReference type="OrthoDB" id="239262at2759"/>
<keyword evidence="4 7" id="KW-0560">Oxidoreductase</keyword>
<feature type="binding site" evidence="6">
    <location>
        <position position="117"/>
    </location>
    <ligand>
        <name>Mn(2+)</name>
        <dbReference type="ChEBI" id="CHEBI:29035"/>
    </ligand>
</feature>
<dbReference type="FunFam" id="1.10.287.990:FF:000001">
    <property type="entry name" value="Superoxide dismutase"/>
    <property type="match status" value="1"/>
</dbReference>
<dbReference type="InterPro" id="IPR036314">
    <property type="entry name" value="SOD_C_sf"/>
</dbReference>
<dbReference type="SUPFAM" id="SSF54719">
    <property type="entry name" value="Fe,Mn superoxide dismutase (SOD), C-terminal domain"/>
    <property type="match status" value="1"/>
</dbReference>
<evidence type="ECO:0000313" key="10">
    <source>
        <dbReference type="EMBL" id="RKO98458.1"/>
    </source>
</evidence>
<comment type="function">
    <text evidence="7">Destroys radicals which are normally produced within the cells and which are toxic to biological systems.</text>
</comment>
<evidence type="ECO:0000256" key="3">
    <source>
        <dbReference type="ARBA" id="ARBA00022862"/>
    </source>
</evidence>
<dbReference type="Gene3D" id="1.10.287.990">
    <property type="entry name" value="Fe,Mn superoxide dismutase (SOD) domain"/>
    <property type="match status" value="1"/>
</dbReference>
<evidence type="ECO:0000256" key="7">
    <source>
        <dbReference type="RuleBase" id="RU000414"/>
    </source>
</evidence>
<feature type="binding site" evidence="6">
    <location>
        <position position="204"/>
    </location>
    <ligand>
        <name>Mn(2+)</name>
        <dbReference type="ChEBI" id="CHEBI:29035"/>
    </ligand>
</feature>
<feature type="domain" description="Manganese/iron superoxide dismutase N-terminal" evidence="8">
    <location>
        <begin position="46"/>
        <end position="124"/>
    </location>
</feature>
<dbReference type="SUPFAM" id="SSF46609">
    <property type="entry name" value="Fe,Mn superoxide dismutase (SOD), N-terminal domain"/>
    <property type="match status" value="1"/>
</dbReference>
<dbReference type="EMBL" id="ML014430">
    <property type="protein sequence ID" value="RKO98458.1"/>
    <property type="molecule type" value="Genomic_DNA"/>
</dbReference>
<dbReference type="EC" id="1.15.1.1" evidence="7"/>
<evidence type="ECO:0000256" key="5">
    <source>
        <dbReference type="ARBA" id="ARBA00049204"/>
    </source>
</evidence>
<reference evidence="11" key="1">
    <citation type="journal article" date="2018" name="Nat. Microbiol.">
        <title>Leveraging single-cell genomics to expand the fungal tree of life.</title>
        <authorList>
            <person name="Ahrendt S.R."/>
            <person name="Quandt C.A."/>
            <person name="Ciobanu D."/>
            <person name="Clum A."/>
            <person name="Salamov A."/>
            <person name="Andreopoulos B."/>
            <person name="Cheng J.F."/>
            <person name="Woyke T."/>
            <person name="Pelin A."/>
            <person name="Henrissat B."/>
            <person name="Reynolds N.K."/>
            <person name="Benny G.L."/>
            <person name="Smith M.E."/>
            <person name="James T.Y."/>
            <person name="Grigoriev I.V."/>
        </authorList>
    </citation>
    <scope>NUCLEOTIDE SEQUENCE [LARGE SCALE GENOMIC DNA]</scope>
    <source>
        <strain evidence="11">ATCC 52028</strain>
    </source>
</reference>
<evidence type="ECO:0000256" key="6">
    <source>
        <dbReference type="PIRSR" id="PIRSR000349-1"/>
    </source>
</evidence>
<dbReference type="InterPro" id="IPR019831">
    <property type="entry name" value="Mn/Fe_SOD_N"/>
</dbReference>
<proteinExistence type="inferred from homology"/>
<dbReference type="Pfam" id="PF02777">
    <property type="entry name" value="Sod_Fe_C"/>
    <property type="match status" value="1"/>
</dbReference>
<dbReference type="PROSITE" id="PS00088">
    <property type="entry name" value="SOD_MN"/>
    <property type="match status" value="1"/>
</dbReference>
<dbReference type="GO" id="GO:0005739">
    <property type="term" value="C:mitochondrion"/>
    <property type="evidence" value="ECO:0007669"/>
    <property type="project" value="TreeGrafter"/>
</dbReference>
<comment type="catalytic activity">
    <reaction evidence="5 7">
        <text>2 superoxide + 2 H(+) = H2O2 + O2</text>
        <dbReference type="Rhea" id="RHEA:20696"/>
        <dbReference type="ChEBI" id="CHEBI:15378"/>
        <dbReference type="ChEBI" id="CHEBI:15379"/>
        <dbReference type="ChEBI" id="CHEBI:16240"/>
        <dbReference type="ChEBI" id="CHEBI:18421"/>
        <dbReference type="EC" id="1.15.1.1"/>
    </reaction>
</comment>
<evidence type="ECO:0000259" key="8">
    <source>
        <dbReference type="Pfam" id="PF00081"/>
    </source>
</evidence>
<evidence type="ECO:0000256" key="2">
    <source>
        <dbReference type="ARBA" id="ARBA00022723"/>
    </source>
</evidence>
<dbReference type="Pfam" id="PF00081">
    <property type="entry name" value="Sod_Fe_N"/>
    <property type="match status" value="1"/>
</dbReference>
<dbReference type="STRING" id="1555241.A0A4P9X132"/>
<dbReference type="Gene3D" id="3.55.40.20">
    <property type="entry name" value="Iron/manganese superoxide dismutase, C-terminal domain"/>
    <property type="match status" value="1"/>
</dbReference>
<comment type="similarity">
    <text evidence="1 7">Belongs to the iron/manganese superoxide dismutase family.</text>
</comment>
<dbReference type="AlphaFoldDB" id="A0A4P9X132"/>
<feature type="domain" description="Manganese/iron superoxide dismutase C-terminal" evidence="9">
    <location>
        <begin position="133"/>
        <end position="232"/>
    </location>
</feature>
<keyword evidence="3" id="KW-0049">Antioxidant</keyword>